<keyword evidence="2" id="KW-1185">Reference proteome</keyword>
<reference evidence="1" key="1">
    <citation type="submission" date="2013-10" db="EMBL/GenBank/DDBJ databases">
        <title>Genomic analysis of the causative agents of coccidiosis in chickens.</title>
        <authorList>
            <person name="Reid A.J."/>
            <person name="Blake D."/>
            <person name="Billington K."/>
            <person name="Browne H."/>
            <person name="Dunn M."/>
            <person name="Hung S."/>
            <person name="Kawahara F."/>
            <person name="Miranda-Saavedra D."/>
            <person name="Mourier T."/>
            <person name="Nagra H."/>
            <person name="Otto T.D."/>
            <person name="Rawlings N."/>
            <person name="Sanchez A."/>
            <person name="Sanders M."/>
            <person name="Subramaniam C."/>
            <person name="Tay Y."/>
            <person name="Dear P."/>
            <person name="Doerig C."/>
            <person name="Gruber A."/>
            <person name="Parkinson J."/>
            <person name="Shirley M."/>
            <person name="Wan K.L."/>
            <person name="Berriman M."/>
            <person name="Tomley F."/>
            <person name="Pain A."/>
        </authorList>
    </citation>
    <scope>NUCLEOTIDE SEQUENCE [LARGE SCALE GENOMIC DNA]</scope>
    <source>
        <strain evidence="1">Houghton</strain>
    </source>
</reference>
<sequence length="153" mass="17124">MAANSFPLLRITILGSEGCGKTSIADVFVNNVMARSNPPQPTTLPRLMYRVFSLPSEDGDQQPMISPVIFLVANKTDVDPQGDVPTRLLGRAELFAQQVFCRLWHVSAFTGKNIKKMFVDMAQLILSNGMLWELDYHEESGSEESEEERCVLM</sequence>
<accession>U6LID8</accession>
<dbReference type="AlphaFoldDB" id="U6LID8"/>
<protein>
    <submittedName>
        <fullName evidence="1">Ras family domain containing protein, putative</fullName>
    </submittedName>
</protein>
<dbReference type="Proteomes" id="UP000030750">
    <property type="component" value="Unassembled WGS sequence"/>
</dbReference>
<dbReference type="SMART" id="SM00175">
    <property type="entry name" value="RAB"/>
    <property type="match status" value="1"/>
</dbReference>
<dbReference type="EMBL" id="HG711939">
    <property type="protein sequence ID" value="CDJ49916.1"/>
    <property type="molecule type" value="Genomic_DNA"/>
</dbReference>
<gene>
    <name evidence="1" type="ORF">EBH_0071790</name>
</gene>
<evidence type="ECO:0000313" key="2">
    <source>
        <dbReference type="Proteomes" id="UP000030750"/>
    </source>
</evidence>
<dbReference type="VEuPathDB" id="ToxoDB:EBH_0071790"/>
<dbReference type="InterPro" id="IPR027417">
    <property type="entry name" value="P-loop_NTPase"/>
</dbReference>
<reference evidence="1" key="2">
    <citation type="submission" date="2013-10" db="EMBL/GenBank/DDBJ databases">
        <authorList>
            <person name="Aslett M."/>
        </authorList>
    </citation>
    <scope>NUCLEOTIDE SEQUENCE [LARGE SCALE GENOMIC DNA]</scope>
    <source>
        <strain evidence="1">Houghton</strain>
    </source>
</reference>
<dbReference type="OrthoDB" id="299781at2759"/>
<name>U6LID8_9EIME</name>
<dbReference type="SUPFAM" id="SSF52540">
    <property type="entry name" value="P-loop containing nucleoside triphosphate hydrolases"/>
    <property type="match status" value="1"/>
</dbReference>
<dbReference type="Gene3D" id="3.40.50.300">
    <property type="entry name" value="P-loop containing nucleotide triphosphate hydrolases"/>
    <property type="match status" value="1"/>
</dbReference>
<organism evidence="1 2">
    <name type="scientific">Eimeria brunetti</name>
    <dbReference type="NCBI Taxonomy" id="51314"/>
    <lineage>
        <taxon>Eukaryota</taxon>
        <taxon>Sar</taxon>
        <taxon>Alveolata</taxon>
        <taxon>Apicomplexa</taxon>
        <taxon>Conoidasida</taxon>
        <taxon>Coccidia</taxon>
        <taxon>Eucoccidiorida</taxon>
        <taxon>Eimeriorina</taxon>
        <taxon>Eimeriidae</taxon>
        <taxon>Eimeria</taxon>
    </lineage>
</organism>
<evidence type="ECO:0000313" key="1">
    <source>
        <dbReference type="EMBL" id="CDJ49916.1"/>
    </source>
</evidence>
<proteinExistence type="predicted"/>